<protein>
    <submittedName>
        <fullName evidence="1">Uncharacterized protein</fullName>
    </submittedName>
</protein>
<organism evidence="1 2">
    <name type="scientific">Cannabis sativa</name>
    <name type="common">Hemp</name>
    <name type="synonym">Marijuana</name>
    <dbReference type="NCBI Taxonomy" id="3483"/>
    <lineage>
        <taxon>Eukaryota</taxon>
        <taxon>Viridiplantae</taxon>
        <taxon>Streptophyta</taxon>
        <taxon>Embryophyta</taxon>
        <taxon>Tracheophyta</taxon>
        <taxon>Spermatophyta</taxon>
        <taxon>Magnoliopsida</taxon>
        <taxon>eudicotyledons</taxon>
        <taxon>Gunneridae</taxon>
        <taxon>Pentapetalae</taxon>
        <taxon>rosids</taxon>
        <taxon>fabids</taxon>
        <taxon>Rosales</taxon>
        <taxon>Cannabaceae</taxon>
        <taxon>Cannabis</taxon>
    </lineage>
</organism>
<dbReference type="PANTHER" id="PTHR11439:SF463">
    <property type="entry name" value="REVERSE TRANSCRIPTASE TY1_COPIA-TYPE DOMAIN-CONTAINING PROTEIN"/>
    <property type="match status" value="1"/>
</dbReference>
<dbReference type="PANTHER" id="PTHR11439">
    <property type="entry name" value="GAG-POL-RELATED RETROTRANSPOSON"/>
    <property type="match status" value="1"/>
</dbReference>
<reference evidence="1" key="1">
    <citation type="submission" date="2018-11" db="EMBL/GenBank/DDBJ databases">
        <authorList>
            <person name="Grassa J C."/>
        </authorList>
    </citation>
    <scope>NUCLEOTIDE SEQUENCE [LARGE SCALE GENOMIC DNA]</scope>
</reference>
<dbReference type="OMA" id="QSIACAI"/>
<keyword evidence="2" id="KW-1185">Reference proteome</keyword>
<reference evidence="1" key="2">
    <citation type="submission" date="2021-03" db="UniProtKB">
        <authorList>
            <consortium name="EnsemblPlants"/>
        </authorList>
    </citation>
    <scope>IDENTIFICATION</scope>
</reference>
<evidence type="ECO:0000313" key="1">
    <source>
        <dbReference type="EnsemblPlants" id="cds.evm.model.08.1146"/>
    </source>
</evidence>
<name>A0A803Q7R8_CANSA</name>
<dbReference type="Proteomes" id="UP000596661">
    <property type="component" value="Chromosome 8"/>
</dbReference>
<dbReference type="AlphaFoldDB" id="A0A803Q7R8"/>
<accession>A0A803Q7R8</accession>
<dbReference type="CDD" id="cd09272">
    <property type="entry name" value="RNase_HI_RT_Ty1"/>
    <property type="match status" value="1"/>
</dbReference>
<dbReference type="EMBL" id="UZAU01000705">
    <property type="status" value="NOT_ANNOTATED_CDS"/>
    <property type="molecule type" value="Genomic_DNA"/>
</dbReference>
<evidence type="ECO:0000313" key="2">
    <source>
        <dbReference type="Proteomes" id="UP000596661"/>
    </source>
</evidence>
<proteinExistence type="predicted"/>
<sequence>MCLQAYSDVDWASCLDDRKSTGGYVVLFGGNLISWSTKKQPVVARSSTESEFKSLANTVVEVRWLCSLFSELNVSLPVPPIIWVDNQEAASLAANPIFHAHSKHIEIDLHFVRD</sequence>
<dbReference type="EnsemblPlants" id="evm.model.08.1146">
    <property type="protein sequence ID" value="cds.evm.model.08.1146"/>
    <property type="gene ID" value="evm.TU.08.1146"/>
</dbReference>
<dbReference type="Gramene" id="evm.model.08.1146">
    <property type="protein sequence ID" value="cds.evm.model.08.1146"/>
    <property type="gene ID" value="evm.TU.08.1146"/>
</dbReference>